<evidence type="ECO:0000313" key="10">
    <source>
        <dbReference type="EMBL" id="WVZ50149.1"/>
    </source>
</evidence>
<evidence type="ECO:0000256" key="5">
    <source>
        <dbReference type="ARBA" id="ARBA00022821"/>
    </source>
</evidence>
<dbReference type="Gene3D" id="3.40.50.300">
    <property type="entry name" value="P-loop containing nucleotide triphosphate hydrolases"/>
    <property type="match status" value="1"/>
</dbReference>
<dbReference type="SUPFAM" id="SSF52540">
    <property type="entry name" value="P-loop containing nucleoside triphosphate hydrolases"/>
    <property type="match status" value="1"/>
</dbReference>
<dbReference type="FunFam" id="3.40.50.300:FF:001091">
    <property type="entry name" value="Probable disease resistance protein At1g61300"/>
    <property type="match status" value="1"/>
</dbReference>
<dbReference type="GO" id="GO:0006952">
    <property type="term" value="P:defense response"/>
    <property type="evidence" value="ECO:0007669"/>
    <property type="project" value="UniProtKB-KW"/>
</dbReference>
<dbReference type="PRINTS" id="PR00364">
    <property type="entry name" value="DISEASERSIST"/>
</dbReference>
<feature type="domain" description="Disease resistance N-terminal" evidence="8">
    <location>
        <begin position="13"/>
        <end position="93"/>
    </location>
</feature>
<accession>A0AAQ3PPD7</accession>
<dbReference type="InterPro" id="IPR058922">
    <property type="entry name" value="WHD_DRP"/>
</dbReference>
<keyword evidence="6" id="KW-0067">ATP-binding</keyword>
<keyword evidence="11" id="KW-1185">Reference proteome</keyword>
<evidence type="ECO:0000256" key="3">
    <source>
        <dbReference type="ARBA" id="ARBA00022737"/>
    </source>
</evidence>
<gene>
    <name evidence="10" type="ORF">U9M48_001435</name>
</gene>
<dbReference type="Pfam" id="PF23559">
    <property type="entry name" value="WHD_DRP"/>
    <property type="match status" value="1"/>
</dbReference>
<dbReference type="InterPro" id="IPR036388">
    <property type="entry name" value="WH-like_DNA-bd_sf"/>
</dbReference>
<reference evidence="10 11" key="1">
    <citation type="submission" date="2024-02" db="EMBL/GenBank/DDBJ databases">
        <title>High-quality chromosome-scale genome assembly of Pensacola bahiagrass (Paspalum notatum Flugge var. saurae).</title>
        <authorList>
            <person name="Vega J.M."/>
            <person name="Podio M."/>
            <person name="Orjuela J."/>
            <person name="Siena L.A."/>
            <person name="Pessino S.C."/>
            <person name="Combes M.C."/>
            <person name="Mariac C."/>
            <person name="Albertini E."/>
            <person name="Pupilli F."/>
            <person name="Ortiz J.P.A."/>
            <person name="Leblanc O."/>
        </authorList>
    </citation>
    <scope>NUCLEOTIDE SEQUENCE [LARGE SCALE GENOMIC DNA]</scope>
    <source>
        <strain evidence="10">R1</strain>
        <tissue evidence="10">Leaf</tissue>
    </source>
</reference>
<feature type="domain" description="NB-ARC" evidence="7">
    <location>
        <begin position="173"/>
        <end position="337"/>
    </location>
</feature>
<evidence type="ECO:0000256" key="6">
    <source>
        <dbReference type="ARBA" id="ARBA00022840"/>
    </source>
</evidence>
<evidence type="ECO:0000313" key="11">
    <source>
        <dbReference type="Proteomes" id="UP001341281"/>
    </source>
</evidence>
<dbReference type="Pfam" id="PF00931">
    <property type="entry name" value="NB-ARC"/>
    <property type="match status" value="1"/>
</dbReference>
<dbReference type="InterPro" id="IPR041118">
    <property type="entry name" value="Rx_N"/>
</dbReference>
<organism evidence="10 11">
    <name type="scientific">Paspalum notatum var. saurae</name>
    <dbReference type="NCBI Taxonomy" id="547442"/>
    <lineage>
        <taxon>Eukaryota</taxon>
        <taxon>Viridiplantae</taxon>
        <taxon>Streptophyta</taxon>
        <taxon>Embryophyta</taxon>
        <taxon>Tracheophyta</taxon>
        <taxon>Spermatophyta</taxon>
        <taxon>Magnoliopsida</taxon>
        <taxon>Liliopsida</taxon>
        <taxon>Poales</taxon>
        <taxon>Poaceae</taxon>
        <taxon>PACMAD clade</taxon>
        <taxon>Panicoideae</taxon>
        <taxon>Andropogonodae</taxon>
        <taxon>Paspaleae</taxon>
        <taxon>Paspalinae</taxon>
        <taxon>Paspalum</taxon>
    </lineage>
</organism>
<keyword evidence="4" id="KW-0547">Nucleotide-binding</keyword>
<keyword evidence="2" id="KW-0433">Leucine-rich repeat</keyword>
<keyword evidence="3" id="KW-0677">Repeat</keyword>
<evidence type="ECO:0000256" key="2">
    <source>
        <dbReference type="ARBA" id="ARBA00022614"/>
    </source>
</evidence>
<dbReference type="InterPro" id="IPR038005">
    <property type="entry name" value="RX-like_CC"/>
</dbReference>
<dbReference type="PANTHER" id="PTHR36766">
    <property type="entry name" value="PLANT BROAD-SPECTRUM MILDEW RESISTANCE PROTEIN RPW8"/>
    <property type="match status" value="1"/>
</dbReference>
<dbReference type="AlphaFoldDB" id="A0AAQ3PPD7"/>
<sequence length="477" mass="54337">MAEAVAGLLTSAFVNLAKDKLGSAMAQQADLLWNFDGDLKNMMQTLETISAVLEDAERRSVGDSTVRLWLERLKHAALDISDILEDYEDTSDQATTAKMPRFLSCLPLAYKRIVVANRMKTSRENLSKINKEFQSFNFRQSTTMTIEECYNKRETTSRLPEEPIIGRDGEKLKIIDLLLSADTNNDKIVIVPIYGLAGMGKSTLARQVYNDDQFKKYNHLIWVYVSQDFSLSKIGRSIISQLPKDGGQQDSDTLQVIMNCIDNLLKGKNVLVVLDDLWEDRQTELDNLRMLLHVKDSMIRVIITTRREDIAREMSTSKPYKLQPLKDNLCWEIIKRYSEFDLKSNKEKLEKIGLDIAKKCGGVALAARAIGSMLRSKDDESKWTEINNSDIWNEPHKDNDVLPSLKLSYEKMPPQLRICFSYCAIFPKGHNIVEDDLVHQWIAQGFVERSKGMECINILLEMSFLQVSKLPSVLLGP</sequence>
<dbReference type="GO" id="GO:0043531">
    <property type="term" value="F:ADP binding"/>
    <property type="evidence" value="ECO:0007669"/>
    <property type="project" value="InterPro"/>
</dbReference>
<dbReference type="Proteomes" id="UP001341281">
    <property type="component" value="Chromosome 01"/>
</dbReference>
<dbReference type="InterPro" id="IPR042197">
    <property type="entry name" value="Apaf_helical"/>
</dbReference>
<dbReference type="CDD" id="cd14798">
    <property type="entry name" value="RX-CC_like"/>
    <property type="match status" value="1"/>
</dbReference>
<evidence type="ECO:0000259" key="8">
    <source>
        <dbReference type="Pfam" id="PF18052"/>
    </source>
</evidence>
<evidence type="ECO:0000256" key="1">
    <source>
        <dbReference type="ARBA" id="ARBA00008894"/>
    </source>
</evidence>
<dbReference type="EMBL" id="CP144745">
    <property type="protein sequence ID" value="WVZ50149.1"/>
    <property type="molecule type" value="Genomic_DNA"/>
</dbReference>
<keyword evidence="5" id="KW-0611">Plant defense</keyword>
<evidence type="ECO:0000259" key="9">
    <source>
        <dbReference type="Pfam" id="PF23559"/>
    </source>
</evidence>
<dbReference type="Gene3D" id="1.10.10.10">
    <property type="entry name" value="Winged helix-like DNA-binding domain superfamily/Winged helix DNA-binding domain"/>
    <property type="match status" value="1"/>
</dbReference>
<evidence type="ECO:0000256" key="4">
    <source>
        <dbReference type="ARBA" id="ARBA00022741"/>
    </source>
</evidence>
<protein>
    <submittedName>
        <fullName evidence="10">Uncharacterized protein</fullName>
    </submittedName>
</protein>
<feature type="domain" description="Disease resistance protein winged helix" evidence="9">
    <location>
        <begin position="425"/>
        <end position="466"/>
    </location>
</feature>
<dbReference type="Pfam" id="PF18052">
    <property type="entry name" value="Rx_N"/>
    <property type="match status" value="1"/>
</dbReference>
<name>A0AAQ3PPD7_PASNO</name>
<dbReference type="PANTHER" id="PTHR36766:SF73">
    <property type="entry name" value="NB-ARC DOMAIN-CONTAINING PROTEIN"/>
    <property type="match status" value="1"/>
</dbReference>
<dbReference type="Gene3D" id="1.10.8.430">
    <property type="entry name" value="Helical domain of apoptotic protease-activating factors"/>
    <property type="match status" value="1"/>
</dbReference>
<dbReference type="Gene3D" id="1.20.5.4130">
    <property type="match status" value="1"/>
</dbReference>
<dbReference type="InterPro" id="IPR027417">
    <property type="entry name" value="P-loop_NTPase"/>
</dbReference>
<evidence type="ECO:0000259" key="7">
    <source>
        <dbReference type="Pfam" id="PF00931"/>
    </source>
</evidence>
<comment type="similarity">
    <text evidence="1">Belongs to the disease resistance NB-LRR family.</text>
</comment>
<proteinExistence type="inferred from homology"/>
<dbReference type="GO" id="GO:0005524">
    <property type="term" value="F:ATP binding"/>
    <property type="evidence" value="ECO:0007669"/>
    <property type="project" value="UniProtKB-KW"/>
</dbReference>
<dbReference type="InterPro" id="IPR002182">
    <property type="entry name" value="NB-ARC"/>
</dbReference>